<reference evidence="1 2" key="1">
    <citation type="submission" date="2018-09" db="EMBL/GenBank/DDBJ databases">
        <authorList>
            <person name="Tagini F."/>
        </authorList>
    </citation>
    <scope>NUCLEOTIDE SEQUENCE [LARGE SCALE GENOMIC DNA]</scope>
    <source>
        <strain evidence="1 2">MK142</strain>
    </source>
</reference>
<dbReference type="OrthoDB" id="7057810at2"/>
<sequence length="68" mass="7473">MHLGLSTPTQPRTTVGWTAPLHLDMILDGCSIWFDEALVFSDGRWDRAALDSQSQGHTVGEVLHIDAV</sequence>
<organism evidence="1 2">
    <name type="scientific">Mycobacterium pseudokansasii</name>
    <dbReference type="NCBI Taxonomy" id="2341080"/>
    <lineage>
        <taxon>Bacteria</taxon>
        <taxon>Bacillati</taxon>
        <taxon>Actinomycetota</taxon>
        <taxon>Actinomycetes</taxon>
        <taxon>Mycobacteriales</taxon>
        <taxon>Mycobacteriaceae</taxon>
        <taxon>Mycobacterium</taxon>
    </lineage>
</organism>
<gene>
    <name evidence="1" type="ORF">LAUMK142_01014</name>
</gene>
<dbReference type="RefSeq" id="WP_036398353.1">
    <property type="nucleotide sequence ID" value="NZ_UPHN01000023.1"/>
</dbReference>
<accession>A0A498QL80</accession>
<dbReference type="AlphaFoldDB" id="A0A498QL80"/>
<name>A0A498QL80_9MYCO</name>
<proteinExistence type="predicted"/>
<keyword evidence="2" id="KW-1185">Reference proteome</keyword>
<dbReference type="EMBL" id="UPHU01000001">
    <property type="protein sequence ID" value="VBA47952.1"/>
    <property type="molecule type" value="Genomic_DNA"/>
</dbReference>
<evidence type="ECO:0000313" key="1">
    <source>
        <dbReference type="EMBL" id="VBA47952.1"/>
    </source>
</evidence>
<evidence type="ECO:0000313" key="2">
    <source>
        <dbReference type="Proteomes" id="UP000268285"/>
    </source>
</evidence>
<dbReference type="Proteomes" id="UP000268285">
    <property type="component" value="Unassembled WGS sequence"/>
</dbReference>
<protein>
    <submittedName>
        <fullName evidence="1">Uncharacterized protein</fullName>
    </submittedName>
</protein>